<dbReference type="EnsemblPlants" id="ONIVA02G13540.1">
    <property type="protein sequence ID" value="ONIVA02G13540.1"/>
    <property type="gene ID" value="ONIVA02G13540"/>
</dbReference>
<keyword evidence="1" id="KW-0812">Transmembrane</keyword>
<organism evidence="2">
    <name type="scientific">Oryza nivara</name>
    <name type="common">Indian wild rice</name>
    <name type="synonym">Oryza sativa f. spontanea</name>
    <dbReference type="NCBI Taxonomy" id="4536"/>
    <lineage>
        <taxon>Eukaryota</taxon>
        <taxon>Viridiplantae</taxon>
        <taxon>Streptophyta</taxon>
        <taxon>Embryophyta</taxon>
        <taxon>Tracheophyta</taxon>
        <taxon>Spermatophyta</taxon>
        <taxon>Magnoliopsida</taxon>
        <taxon>Liliopsida</taxon>
        <taxon>Poales</taxon>
        <taxon>Poaceae</taxon>
        <taxon>BOP clade</taxon>
        <taxon>Oryzoideae</taxon>
        <taxon>Oryzeae</taxon>
        <taxon>Oryzinae</taxon>
        <taxon>Oryza</taxon>
    </lineage>
</organism>
<dbReference type="Proteomes" id="UP000006591">
    <property type="component" value="Chromosome 2"/>
</dbReference>
<sequence length="68" mass="7839">MTGGTFQPVTDVATCDGVQMVPIRPFTVRHHFLAFLTSDLICDRFFLSRAVTFVFFFGKNLYLYLLKK</sequence>
<evidence type="ECO:0000256" key="1">
    <source>
        <dbReference type="SAM" id="Phobius"/>
    </source>
</evidence>
<evidence type="ECO:0000313" key="3">
    <source>
        <dbReference type="Proteomes" id="UP000006591"/>
    </source>
</evidence>
<dbReference type="HOGENOM" id="CLU_2798329_0_0_1"/>
<feature type="transmembrane region" description="Helical" evidence="1">
    <location>
        <begin position="46"/>
        <end position="66"/>
    </location>
</feature>
<dbReference type="Gramene" id="ONIVA02G13540.1">
    <property type="protein sequence ID" value="ONIVA02G13540.1"/>
    <property type="gene ID" value="ONIVA02G13540"/>
</dbReference>
<accession>A0A0E0G4X7</accession>
<protein>
    <submittedName>
        <fullName evidence="2">Uncharacterized protein</fullName>
    </submittedName>
</protein>
<keyword evidence="3" id="KW-1185">Reference proteome</keyword>
<reference evidence="2" key="2">
    <citation type="submission" date="2018-04" db="EMBL/GenBank/DDBJ databases">
        <title>OnivRS2 (Oryza nivara Reference Sequence Version 2).</title>
        <authorList>
            <person name="Zhang J."/>
            <person name="Kudrna D."/>
            <person name="Lee S."/>
            <person name="Talag J."/>
            <person name="Rajasekar S."/>
            <person name="Welchert J."/>
            <person name="Hsing Y.-I."/>
            <person name="Wing R.A."/>
        </authorList>
    </citation>
    <scope>NUCLEOTIDE SEQUENCE [LARGE SCALE GENOMIC DNA]</scope>
    <source>
        <strain evidence="2">SL10</strain>
    </source>
</reference>
<evidence type="ECO:0000313" key="2">
    <source>
        <dbReference type="EnsemblPlants" id="ONIVA02G13540.1"/>
    </source>
</evidence>
<keyword evidence="1" id="KW-1133">Transmembrane helix</keyword>
<dbReference type="AlphaFoldDB" id="A0A0E0G4X7"/>
<proteinExistence type="predicted"/>
<keyword evidence="1" id="KW-0472">Membrane</keyword>
<reference evidence="2" key="1">
    <citation type="submission" date="2015-04" db="UniProtKB">
        <authorList>
            <consortium name="EnsemblPlants"/>
        </authorList>
    </citation>
    <scope>IDENTIFICATION</scope>
    <source>
        <strain evidence="2">SL10</strain>
    </source>
</reference>
<name>A0A0E0G4X7_ORYNI</name>